<dbReference type="SUPFAM" id="SSF56059">
    <property type="entry name" value="Glutathione synthetase ATP-binding domain-like"/>
    <property type="match status" value="2"/>
</dbReference>
<evidence type="ECO:0000256" key="3">
    <source>
        <dbReference type="ARBA" id="ARBA00022840"/>
    </source>
</evidence>
<dbReference type="PANTHER" id="PTHR43585:SF2">
    <property type="entry name" value="ATP-GRASP ENZYME FSQD"/>
    <property type="match status" value="1"/>
</dbReference>
<dbReference type="InterPro" id="IPR013815">
    <property type="entry name" value="ATP_grasp_subdomain_1"/>
</dbReference>
<evidence type="ECO:0000313" key="6">
    <source>
        <dbReference type="EMBL" id="OGY47013.1"/>
    </source>
</evidence>
<dbReference type="AlphaFoldDB" id="A0A1G1Y3U2"/>
<organism evidence="6 7">
    <name type="scientific">Candidatus Buchananbacteria bacterium RIFCSPHIGHO2_02_FULL_38_8</name>
    <dbReference type="NCBI Taxonomy" id="1797538"/>
    <lineage>
        <taxon>Bacteria</taxon>
        <taxon>Candidatus Buchananiibacteriota</taxon>
    </lineage>
</organism>
<reference evidence="6 7" key="1">
    <citation type="journal article" date="2016" name="Nat. Commun.">
        <title>Thousands of microbial genomes shed light on interconnected biogeochemical processes in an aquifer system.</title>
        <authorList>
            <person name="Anantharaman K."/>
            <person name="Brown C.T."/>
            <person name="Hug L.A."/>
            <person name="Sharon I."/>
            <person name="Castelle C.J."/>
            <person name="Probst A.J."/>
            <person name="Thomas B.C."/>
            <person name="Singh A."/>
            <person name="Wilkins M.J."/>
            <person name="Karaoz U."/>
            <person name="Brodie E.L."/>
            <person name="Williams K.H."/>
            <person name="Hubbard S.S."/>
            <person name="Banfield J.F."/>
        </authorList>
    </citation>
    <scope>NUCLEOTIDE SEQUENCE [LARGE SCALE GENOMIC DNA]</scope>
</reference>
<protein>
    <recommendedName>
        <fullName evidence="5">ATP-grasp domain-containing protein</fullName>
    </recommendedName>
</protein>
<dbReference type="Pfam" id="PF13535">
    <property type="entry name" value="ATP-grasp_4"/>
    <property type="match status" value="1"/>
</dbReference>
<accession>A0A1G1Y3U2</accession>
<dbReference type="Proteomes" id="UP000178747">
    <property type="component" value="Unassembled WGS sequence"/>
</dbReference>
<dbReference type="InterPro" id="IPR011095">
    <property type="entry name" value="Dala_Dala_lig_C"/>
</dbReference>
<dbReference type="Pfam" id="PF07478">
    <property type="entry name" value="Dala_Dala_lig_C"/>
    <property type="match status" value="1"/>
</dbReference>
<dbReference type="EMBL" id="MHIH01000060">
    <property type="protein sequence ID" value="OGY47013.1"/>
    <property type="molecule type" value="Genomic_DNA"/>
</dbReference>
<gene>
    <name evidence="6" type="ORF">A3J62_00505</name>
</gene>
<dbReference type="PANTHER" id="PTHR43585">
    <property type="entry name" value="FUMIPYRROLE BIOSYNTHESIS PROTEIN C"/>
    <property type="match status" value="1"/>
</dbReference>
<evidence type="ECO:0000259" key="5">
    <source>
        <dbReference type="PROSITE" id="PS50975"/>
    </source>
</evidence>
<feature type="domain" description="ATP-grasp" evidence="5">
    <location>
        <begin position="571"/>
        <end position="786"/>
    </location>
</feature>
<keyword evidence="2 4" id="KW-0547">Nucleotide-binding</keyword>
<dbReference type="Pfam" id="PF18603">
    <property type="entry name" value="LAL_C2"/>
    <property type="match status" value="1"/>
</dbReference>
<feature type="domain" description="ATP-grasp" evidence="5">
    <location>
        <begin position="119"/>
        <end position="321"/>
    </location>
</feature>
<keyword evidence="3 4" id="KW-0067">ATP-binding</keyword>
<keyword evidence="1" id="KW-0436">Ligase</keyword>
<dbReference type="InterPro" id="IPR040570">
    <property type="entry name" value="LAL_C2"/>
</dbReference>
<name>A0A1G1Y3U2_9BACT</name>
<dbReference type="GO" id="GO:0046872">
    <property type="term" value="F:metal ion binding"/>
    <property type="evidence" value="ECO:0007669"/>
    <property type="project" value="InterPro"/>
</dbReference>
<proteinExistence type="predicted"/>
<comment type="caution">
    <text evidence="6">The sequence shown here is derived from an EMBL/GenBank/DDBJ whole genome shotgun (WGS) entry which is preliminary data.</text>
</comment>
<evidence type="ECO:0000256" key="1">
    <source>
        <dbReference type="ARBA" id="ARBA00022598"/>
    </source>
</evidence>
<dbReference type="GO" id="GO:0005524">
    <property type="term" value="F:ATP binding"/>
    <property type="evidence" value="ECO:0007669"/>
    <property type="project" value="UniProtKB-UniRule"/>
</dbReference>
<dbReference type="Gene3D" id="3.30.470.20">
    <property type="entry name" value="ATP-grasp fold, B domain"/>
    <property type="match status" value="2"/>
</dbReference>
<evidence type="ECO:0000256" key="4">
    <source>
        <dbReference type="PROSITE-ProRule" id="PRU00409"/>
    </source>
</evidence>
<dbReference type="Gene3D" id="3.40.50.20">
    <property type="match status" value="1"/>
</dbReference>
<evidence type="ECO:0000313" key="7">
    <source>
        <dbReference type="Proteomes" id="UP000178747"/>
    </source>
</evidence>
<dbReference type="GO" id="GO:0008716">
    <property type="term" value="F:D-alanine-D-alanine ligase activity"/>
    <property type="evidence" value="ECO:0007669"/>
    <property type="project" value="InterPro"/>
</dbReference>
<dbReference type="InterPro" id="IPR052032">
    <property type="entry name" value="ATP-dep_AA_Ligase"/>
</dbReference>
<dbReference type="Gene3D" id="3.30.1490.20">
    <property type="entry name" value="ATP-grasp fold, A domain"/>
    <property type="match status" value="1"/>
</dbReference>
<sequence length="801" mass="91630">MNSDSKDKTILLVNTGPIKKRFTVQKLKKMGFKVIALNREKNWAQPYVDHWIIADLKNYSESIEQVRLFLTNNPDVHLDGAITFWEESVLLTSKIIDSFHLIGVPFRIARQVRNKYLFREFCQSHGIPAPRHIFIRKRDNLKEVKEKLNYPVVIKPVYGSSSAFVIRTENEQELFEAYDYIQKNISSYPDAAEWDDLKTLVEEYIDGDEVDIDLLLQNGKIKFYSISDNFNKSKGSFFVDSGQAIPSSLPIKDQNDLINMTEEILEKLGIYNGCLHVEAKSTKHGPVPLEVNIRMGGDYVYSYNKTAWNIDLIEYAALIAVGQFVKINRSEVPHRYIIGWDLHPNESGVLAELSNIDYLKKNRNIEEVEIYKTIGDSILVPPEGFESLGWLTVGGENILDAQDNLNAILKLISYKVVKFDPESALGKTERKNRFSPAVLNKNLFIRTAKIEAMKKAGISDLRRLKIGILANIYENPADPIAKYLSQIPLGLENAFKGLGYQVSVINLNNFSEVVDSLKNGDIDIIFNLGEKLYDDISYRSQIAALLDCFQVPYTGSDFSTISRSVDKIYFKKVLSYHEIPTPDWDYAYDLDDEIDDELQYPLIVKPSGVGHCFGISQSSVVTNKEELDREIKRIILEMKRPALIEEYIDGDEYEVYILGNEEENLRILPLSRTIFNGQDKNLWHIYTYESRWLDDKVNENFIRQMPPKNISKRLESLITEIALDTYNILGCKDYGKVDIKVDQKGNPYVIELNPSPWLYDFGTQGIVAAAKLAGIGFNELLEEIISLSTDRYGHRFKAKNT</sequence>
<dbReference type="InterPro" id="IPR011761">
    <property type="entry name" value="ATP-grasp"/>
</dbReference>
<dbReference type="PROSITE" id="PS50975">
    <property type="entry name" value="ATP_GRASP"/>
    <property type="match status" value="2"/>
</dbReference>
<evidence type="ECO:0000256" key="2">
    <source>
        <dbReference type="ARBA" id="ARBA00022741"/>
    </source>
</evidence>